<dbReference type="WBParaSite" id="ES5_v2.g22619.t1">
    <property type="protein sequence ID" value="ES5_v2.g22619.t1"/>
    <property type="gene ID" value="ES5_v2.g22619"/>
</dbReference>
<reference evidence="2" key="1">
    <citation type="submission" date="2022-11" db="UniProtKB">
        <authorList>
            <consortium name="WormBaseParasite"/>
        </authorList>
    </citation>
    <scope>IDENTIFICATION</scope>
</reference>
<protein>
    <submittedName>
        <fullName evidence="2">Uncharacterized protein</fullName>
    </submittedName>
</protein>
<evidence type="ECO:0000313" key="1">
    <source>
        <dbReference type="Proteomes" id="UP000887579"/>
    </source>
</evidence>
<organism evidence="1 2">
    <name type="scientific">Panagrolaimus sp. ES5</name>
    <dbReference type="NCBI Taxonomy" id="591445"/>
    <lineage>
        <taxon>Eukaryota</taxon>
        <taxon>Metazoa</taxon>
        <taxon>Ecdysozoa</taxon>
        <taxon>Nematoda</taxon>
        <taxon>Chromadorea</taxon>
        <taxon>Rhabditida</taxon>
        <taxon>Tylenchina</taxon>
        <taxon>Panagrolaimomorpha</taxon>
        <taxon>Panagrolaimoidea</taxon>
        <taxon>Panagrolaimidae</taxon>
        <taxon>Panagrolaimus</taxon>
    </lineage>
</organism>
<proteinExistence type="predicted"/>
<dbReference type="Proteomes" id="UP000887579">
    <property type="component" value="Unplaced"/>
</dbReference>
<name>A0AC34FYZ3_9BILA</name>
<evidence type="ECO:0000313" key="2">
    <source>
        <dbReference type="WBParaSite" id="ES5_v2.g22619.t1"/>
    </source>
</evidence>
<accession>A0AC34FYZ3</accession>
<sequence>MFEGFSISSVEPCKQPEMFAGIGDQGKDLQSKNQANVVGGHGGAGLSVLGFKFGENPCKNDVGFSFGGSGITYHIPCETHENPLFKAFAQELGKHGKRK</sequence>